<dbReference type="GO" id="GO:0009898">
    <property type="term" value="C:cytoplasmic side of plasma membrane"/>
    <property type="evidence" value="ECO:0007669"/>
    <property type="project" value="UniProtKB-ARBA"/>
</dbReference>
<name>A0A8S3ZH29_9EUPU</name>
<keyword evidence="5" id="KW-1185">Reference proteome</keyword>
<keyword evidence="2" id="KW-0472">Membrane</keyword>
<dbReference type="OrthoDB" id="3592703at2759"/>
<dbReference type="InterPro" id="IPR036527">
    <property type="entry name" value="SCP2_sterol-bd_dom_sf"/>
</dbReference>
<dbReference type="Pfam" id="PF01145">
    <property type="entry name" value="Band_7"/>
    <property type="match status" value="1"/>
</dbReference>
<evidence type="ECO:0000259" key="3">
    <source>
        <dbReference type="SMART" id="SM00244"/>
    </source>
</evidence>
<evidence type="ECO:0000256" key="1">
    <source>
        <dbReference type="ARBA" id="ARBA00008164"/>
    </source>
</evidence>
<feature type="domain" description="Band 7" evidence="3">
    <location>
        <begin position="93"/>
        <end position="246"/>
    </location>
</feature>
<accession>A0A8S3ZH29</accession>
<dbReference type="InterPro" id="IPR001107">
    <property type="entry name" value="Band_7"/>
</dbReference>
<dbReference type="SMART" id="SM00244">
    <property type="entry name" value="PHB"/>
    <property type="match status" value="1"/>
</dbReference>
<dbReference type="Gene3D" id="3.30.479.30">
    <property type="entry name" value="Band 7 domain"/>
    <property type="match status" value="1"/>
</dbReference>
<sequence>MASIKYTRLPTADDSDDSDSKRMTFDYSSAFTYEDKSHFGSKYKSAFTYGNEVSKLKTSDITSPSQLDRLAKFFVLFGYLVIYIFTFPVMVWFSFKKIPHDERLVIFRLGHLHRMKGPGFVFLFPVLDRCHTIDVRLKAFSVPPKQVITEDGAIIEVGAEIYFQIVDAEKSVISVQNLDQSTRILVQTSLCNILAKKTLADIEAERRLIADTLLAHSNKASMDWGVEISRVELSQIKILSNPPEKKPPMFVKPPGLFGLDAGGMPEAFAQLAAALATPQGPGQTQAITQAMHSMVAGFVPDMNSSPSLTSETNDLAAFLRSSDHDNIKHNLHDGWPGTASMAPSLPPAMPLASSTQTPPILRPEDVLAQIRMCLCESMVEKVQGTYQFEISGAGAGIYYLDLKHGRGTLGEGPDPSGDPEATLSLTFDDLQAMLLGELKPFQAYMSGRLRVSGDTAAALRLEELGNRLKSLTV</sequence>
<dbReference type="Pfam" id="PF02036">
    <property type="entry name" value="SCP2"/>
    <property type="match status" value="1"/>
</dbReference>
<organism evidence="4 5">
    <name type="scientific">Candidula unifasciata</name>
    <dbReference type="NCBI Taxonomy" id="100452"/>
    <lineage>
        <taxon>Eukaryota</taxon>
        <taxon>Metazoa</taxon>
        <taxon>Spiralia</taxon>
        <taxon>Lophotrochozoa</taxon>
        <taxon>Mollusca</taxon>
        <taxon>Gastropoda</taxon>
        <taxon>Heterobranchia</taxon>
        <taxon>Euthyneura</taxon>
        <taxon>Panpulmonata</taxon>
        <taxon>Eupulmonata</taxon>
        <taxon>Stylommatophora</taxon>
        <taxon>Helicina</taxon>
        <taxon>Helicoidea</taxon>
        <taxon>Geomitridae</taxon>
        <taxon>Candidula</taxon>
    </lineage>
</organism>
<comment type="similarity">
    <text evidence="1">Belongs to the band 7/mec-2 family.</text>
</comment>
<keyword evidence="2" id="KW-0812">Transmembrane</keyword>
<dbReference type="PANTHER" id="PTHR10264">
    <property type="entry name" value="BAND 7 PROTEIN-RELATED"/>
    <property type="match status" value="1"/>
</dbReference>
<protein>
    <recommendedName>
        <fullName evidence="3">Band 7 domain-containing protein</fullName>
    </recommendedName>
</protein>
<dbReference type="InterPro" id="IPR001972">
    <property type="entry name" value="Stomatin_HflK_fam"/>
</dbReference>
<feature type="transmembrane region" description="Helical" evidence="2">
    <location>
        <begin position="73"/>
        <end position="95"/>
    </location>
</feature>
<dbReference type="InterPro" id="IPR043202">
    <property type="entry name" value="Band-7_stomatin-like"/>
</dbReference>
<dbReference type="Gene3D" id="3.30.1050.10">
    <property type="entry name" value="SCP2 sterol-binding domain"/>
    <property type="match status" value="1"/>
</dbReference>
<dbReference type="InterPro" id="IPR003033">
    <property type="entry name" value="SCP2_sterol-bd_dom"/>
</dbReference>
<proteinExistence type="inferred from homology"/>
<dbReference type="InterPro" id="IPR036013">
    <property type="entry name" value="Band_7/SPFH_dom_sf"/>
</dbReference>
<dbReference type="SUPFAM" id="SSF55718">
    <property type="entry name" value="SCP-like"/>
    <property type="match status" value="1"/>
</dbReference>
<comment type="caution">
    <text evidence="4">The sequence shown here is derived from an EMBL/GenBank/DDBJ whole genome shotgun (WGS) entry which is preliminary data.</text>
</comment>
<dbReference type="PANTHER" id="PTHR10264:SF130">
    <property type="entry name" value="STOMATIN-LIKE PROTEIN 1"/>
    <property type="match status" value="1"/>
</dbReference>
<reference evidence="4" key="1">
    <citation type="submission" date="2021-04" db="EMBL/GenBank/DDBJ databases">
        <authorList>
            <consortium name="Molecular Ecology Group"/>
        </authorList>
    </citation>
    <scope>NUCLEOTIDE SEQUENCE</scope>
</reference>
<evidence type="ECO:0000256" key="2">
    <source>
        <dbReference type="SAM" id="Phobius"/>
    </source>
</evidence>
<dbReference type="PRINTS" id="PR00721">
    <property type="entry name" value="STOMATIN"/>
</dbReference>
<dbReference type="Proteomes" id="UP000678393">
    <property type="component" value="Unassembled WGS sequence"/>
</dbReference>
<dbReference type="AlphaFoldDB" id="A0A8S3ZH29"/>
<dbReference type="SUPFAM" id="SSF117892">
    <property type="entry name" value="Band 7/SPFH domain"/>
    <property type="match status" value="1"/>
</dbReference>
<keyword evidence="2" id="KW-1133">Transmembrane helix</keyword>
<evidence type="ECO:0000313" key="5">
    <source>
        <dbReference type="Proteomes" id="UP000678393"/>
    </source>
</evidence>
<dbReference type="EMBL" id="CAJHNH020003201">
    <property type="protein sequence ID" value="CAG5128743.1"/>
    <property type="molecule type" value="Genomic_DNA"/>
</dbReference>
<gene>
    <name evidence="4" type="ORF">CUNI_LOCUS14301</name>
</gene>
<evidence type="ECO:0000313" key="4">
    <source>
        <dbReference type="EMBL" id="CAG5128743.1"/>
    </source>
</evidence>
<dbReference type="FunFam" id="3.30.479.30:FF:000004">
    <property type="entry name" value="Putative membrane protease family, stomatin"/>
    <property type="match status" value="1"/>
</dbReference>